<feature type="chain" id="PRO_5035436841" evidence="2">
    <location>
        <begin position="25"/>
        <end position="148"/>
    </location>
</feature>
<comment type="caution">
    <text evidence="3">The sequence shown here is derived from an EMBL/GenBank/DDBJ whole genome shotgun (WGS) entry which is preliminary data.</text>
</comment>
<reference evidence="3" key="1">
    <citation type="submission" date="2019-08" db="EMBL/GenBank/DDBJ databases">
        <title>The genome of the North American firefly Photinus pyralis.</title>
        <authorList>
            <consortium name="Photinus pyralis genome working group"/>
            <person name="Fallon T.R."/>
            <person name="Sander Lower S.E."/>
            <person name="Weng J.-K."/>
        </authorList>
    </citation>
    <scope>NUCLEOTIDE SEQUENCE</scope>
    <source>
        <strain evidence="3">TRF0915ILg1</strain>
        <tissue evidence="3">Whole body</tissue>
    </source>
</reference>
<organism evidence="3 4">
    <name type="scientific">Ignelater luminosus</name>
    <name type="common">Cucubano</name>
    <name type="synonym">Pyrophorus luminosus</name>
    <dbReference type="NCBI Taxonomy" id="2038154"/>
    <lineage>
        <taxon>Eukaryota</taxon>
        <taxon>Metazoa</taxon>
        <taxon>Ecdysozoa</taxon>
        <taxon>Arthropoda</taxon>
        <taxon>Hexapoda</taxon>
        <taxon>Insecta</taxon>
        <taxon>Pterygota</taxon>
        <taxon>Neoptera</taxon>
        <taxon>Endopterygota</taxon>
        <taxon>Coleoptera</taxon>
        <taxon>Polyphaga</taxon>
        <taxon>Elateriformia</taxon>
        <taxon>Elateroidea</taxon>
        <taxon>Elateridae</taxon>
        <taxon>Agrypninae</taxon>
        <taxon>Pyrophorini</taxon>
        <taxon>Ignelater</taxon>
    </lineage>
</organism>
<accession>A0A8K0D2K4</accession>
<keyword evidence="1" id="KW-0812">Transmembrane</keyword>
<proteinExistence type="predicted"/>
<dbReference type="AlphaFoldDB" id="A0A8K0D2K4"/>
<evidence type="ECO:0000313" key="4">
    <source>
        <dbReference type="Proteomes" id="UP000801492"/>
    </source>
</evidence>
<keyword evidence="2" id="KW-0732">Signal</keyword>
<dbReference type="Proteomes" id="UP000801492">
    <property type="component" value="Unassembled WGS sequence"/>
</dbReference>
<sequence>MKITIVVVSFTLVVLSLFTPATNGETFFLDQSSELLPYERVIAQRIRRDADSLQTEISEAKRRVVRQTAPAPAPGTGSGGGIINTISNIFKTIVAMPLRFILWILNLTTSATTTFVGILNGLSGTIQNWLDRISPGNGSGGSGGSTTP</sequence>
<evidence type="ECO:0000313" key="3">
    <source>
        <dbReference type="EMBL" id="KAF2898074.1"/>
    </source>
</evidence>
<gene>
    <name evidence="3" type="ORF">ILUMI_08100</name>
</gene>
<feature type="signal peptide" evidence="2">
    <location>
        <begin position="1"/>
        <end position="24"/>
    </location>
</feature>
<keyword evidence="1" id="KW-1133">Transmembrane helix</keyword>
<dbReference type="EMBL" id="VTPC01003749">
    <property type="protein sequence ID" value="KAF2898074.1"/>
    <property type="molecule type" value="Genomic_DNA"/>
</dbReference>
<evidence type="ECO:0000256" key="1">
    <source>
        <dbReference type="SAM" id="Phobius"/>
    </source>
</evidence>
<feature type="transmembrane region" description="Helical" evidence="1">
    <location>
        <begin position="100"/>
        <end position="122"/>
    </location>
</feature>
<keyword evidence="4" id="KW-1185">Reference proteome</keyword>
<name>A0A8K0D2K4_IGNLU</name>
<evidence type="ECO:0000256" key="2">
    <source>
        <dbReference type="SAM" id="SignalP"/>
    </source>
</evidence>
<protein>
    <submittedName>
        <fullName evidence="3">Uncharacterized protein</fullName>
    </submittedName>
</protein>
<keyword evidence="1" id="KW-0472">Membrane</keyword>